<reference evidence="2 3" key="2">
    <citation type="journal article" date="2003" name="Nat. Biotechnol.">
        <title>Complete genome sequence and comparative analysis of the industrial microorganism Streptomyces avermitilis.</title>
        <authorList>
            <person name="Ikeda H."/>
            <person name="Ishikawa J."/>
            <person name="Hanamoto A."/>
            <person name="Shinose M."/>
            <person name="Kikuchi H."/>
            <person name="Shiba T."/>
            <person name="Sakaki Y."/>
            <person name="Hattori M."/>
            <person name="Omura S."/>
        </authorList>
    </citation>
    <scope>NUCLEOTIDE SEQUENCE [LARGE SCALE GENOMIC DNA]</scope>
    <source>
        <strain evidence="3">ATCC 31267 / DSM 46492 / JCM 5070 / NBRC 14893 / NCIMB 12804 / NRRL 8165 / MA-4680</strain>
    </source>
</reference>
<dbReference type="HOGENOM" id="CLU_806343_0_0_11"/>
<dbReference type="Pfam" id="PF13700">
    <property type="entry name" value="DUF4158"/>
    <property type="match status" value="1"/>
</dbReference>
<dbReference type="EMBL" id="BA000030">
    <property type="protein sequence ID" value="BAC68130.1"/>
    <property type="molecule type" value="Genomic_DNA"/>
</dbReference>
<dbReference type="GeneID" id="41537588"/>
<dbReference type="Proteomes" id="UP000000428">
    <property type="component" value="Chromosome"/>
</dbReference>
<dbReference type="eggNOG" id="COG4644">
    <property type="taxonomic scope" value="Bacteria"/>
</dbReference>
<reference evidence="2 3" key="1">
    <citation type="journal article" date="2001" name="Proc. Natl. Acad. Sci. U.S.A.">
        <title>Genome sequence of an industrial microorganism Streptomyces avermitilis: deducing the ability of producing secondary metabolites.</title>
        <authorList>
            <person name="Omura S."/>
            <person name="Ikeda H."/>
            <person name="Ishikawa J."/>
            <person name="Hanamoto A."/>
            <person name="Takahashi C."/>
            <person name="Shinose M."/>
            <person name="Takahashi Y."/>
            <person name="Horikawa H."/>
            <person name="Nakazawa H."/>
            <person name="Osonoe T."/>
            <person name="Kikuchi H."/>
            <person name="Shiba T."/>
            <person name="Sakaki Y."/>
            <person name="Hattori M."/>
        </authorList>
    </citation>
    <scope>NUCLEOTIDE SEQUENCE [LARGE SCALE GENOMIC DNA]</scope>
    <source>
        <strain evidence="3">ATCC 31267 / DSM 46492 / JCM 5070 / NBRC 14893 / NCIMB 12804 / NRRL 8165 / MA-4680</strain>
    </source>
</reference>
<dbReference type="RefSeq" id="WP_010981857.1">
    <property type="nucleotide sequence ID" value="NC_003155.5"/>
</dbReference>
<evidence type="ECO:0000313" key="3">
    <source>
        <dbReference type="Proteomes" id="UP000000428"/>
    </source>
</evidence>
<feature type="domain" description="DUF4158" evidence="1">
    <location>
        <begin position="5"/>
        <end position="171"/>
    </location>
</feature>
<name>Q79ZS9_STRAW</name>
<protein>
    <submittedName>
        <fullName evidence="2">Tn3 family ISXc5-like transposase</fullName>
    </submittedName>
</protein>
<reference evidence="2 3" key="3">
    <citation type="journal article" date="2014" name="J. Ind. Microbiol. Biotechnol.">
        <title>Genome mining of the Streptomyces avermitilis genome and development of genome-minimized hosts for heterologous expression of biosynthetic gene clusters.</title>
        <authorList>
            <person name="Ikeda H."/>
            <person name="Shin-ya K."/>
            <person name="Omura S."/>
        </authorList>
    </citation>
    <scope>NUCLEOTIDE SEQUENCE [LARGE SCALE GENOMIC DNA]</scope>
    <source>
        <strain evidence="3">ATCC 31267 / DSM 46492 / JCM 5070 / NBRC 14893 / NCIMB 12804 / NRRL 8165 / MA-4680</strain>
    </source>
</reference>
<organism evidence="2 3">
    <name type="scientific">Streptomyces avermitilis (strain ATCC 31267 / DSM 46492 / JCM 5070 / NBRC 14893 / NCIMB 12804 / NRRL 8165 / MA-4680)</name>
    <dbReference type="NCBI Taxonomy" id="227882"/>
    <lineage>
        <taxon>Bacteria</taxon>
        <taxon>Bacillati</taxon>
        <taxon>Actinomycetota</taxon>
        <taxon>Actinomycetes</taxon>
        <taxon>Kitasatosporales</taxon>
        <taxon>Streptomycetaceae</taxon>
        <taxon>Streptomyces</taxon>
    </lineage>
</organism>
<dbReference type="KEGG" id="sma:SAVERM_420"/>
<dbReference type="OrthoDB" id="3538665at2"/>
<dbReference type="InterPro" id="IPR025296">
    <property type="entry name" value="DUF4158"/>
</dbReference>
<gene>
    <name evidence="2" type="ORF">SAVERM_420</name>
</gene>
<dbReference type="SUPFAM" id="SSF46689">
    <property type="entry name" value="Homeodomain-like"/>
    <property type="match status" value="1"/>
</dbReference>
<evidence type="ECO:0000259" key="1">
    <source>
        <dbReference type="Pfam" id="PF13700"/>
    </source>
</evidence>
<sequence length="344" mass="38788">MPVEFLSHDQVSRYGRFASAPTPGELEQFFRLDAKALESARSKRAPANRLGWAVQWGCVRMLGVFPTEDLSVVPEVVVRFAAEQLGVDPGEFAAYGARRQNRYEHAWEIRDAYAYRESPAAEAQVREFLATRVWASWEGPRALFDRAVGWLVDNRVLLPGITTLTRLVAEVRAQENAALYRTLDEAVPEKLRQSMRDLLKVPEGRRVSELERLRRSPMGVSGSADRLAFSERIRMEAVAMFTAGPGSTDIAKELRVSVQSVQRWRSGLAGDRPGRGAVPQPVSVELSETLFAALDEERAKGFAPSWTIRYLHHDFPIFGQRYAYKWSQGCLHSFGRSAQGYRDQ</sequence>
<proteinExistence type="predicted"/>
<keyword evidence="3" id="KW-1185">Reference proteome</keyword>
<dbReference type="AlphaFoldDB" id="Q79ZS9"/>
<dbReference type="InterPro" id="IPR009057">
    <property type="entry name" value="Homeodomain-like_sf"/>
</dbReference>
<accession>Q79ZS9</accession>
<evidence type="ECO:0000313" key="2">
    <source>
        <dbReference type="EMBL" id="BAC68130.1"/>
    </source>
</evidence>